<dbReference type="PROSITE" id="PS51186">
    <property type="entry name" value="GNAT"/>
    <property type="match status" value="1"/>
</dbReference>
<dbReference type="Pfam" id="PF00583">
    <property type="entry name" value="Acetyltransf_1"/>
    <property type="match status" value="1"/>
</dbReference>
<keyword evidence="3" id="KW-1185">Reference proteome</keyword>
<dbReference type="Proteomes" id="UP000637643">
    <property type="component" value="Unassembled WGS sequence"/>
</dbReference>
<dbReference type="SUPFAM" id="SSF55729">
    <property type="entry name" value="Acyl-CoA N-acyltransferases (Nat)"/>
    <property type="match status" value="1"/>
</dbReference>
<dbReference type="CDD" id="cd04301">
    <property type="entry name" value="NAT_SF"/>
    <property type="match status" value="1"/>
</dbReference>
<dbReference type="InterPro" id="IPR016181">
    <property type="entry name" value="Acyl_CoA_acyltransferase"/>
</dbReference>
<name>A0A917CY56_9BACL</name>
<dbReference type="EMBL" id="BMKR01000030">
    <property type="protein sequence ID" value="GGG00703.1"/>
    <property type="molecule type" value="Genomic_DNA"/>
</dbReference>
<dbReference type="InterPro" id="IPR000182">
    <property type="entry name" value="GNAT_dom"/>
</dbReference>
<evidence type="ECO:0000313" key="2">
    <source>
        <dbReference type="EMBL" id="GGG00703.1"/>
    </source>
</evidence>
<sequence>MDIRLLTAEDAERYRAIRLQSLLEHPEAFLSTYAVEKELPLETTRQRLRPSGDQFTLGGFTEQGELTGVVTFMRECRDKIRHKGNVFALYVRPEVRQQRLGYALMTELIAKAEQIEGLEVLLLAVISENLAARRLYEALGFTCYGTELNALKVGTRYWSEDLFSLPLDLRIERKSS</sequence>
<reference evidence="2" key="1">
    <citation type="journal article" date="2014" name="Int. J. Syst. Evol. Microbiol.">
        <title>Complete genome sequence of Corynebacterium casei LMG S-19264T (=DSM 44701T), isolated from a smear-ripened cheese.</title>
        <authorList>
            <consortium name="US DOE Joint Genome Institute (JGI-PGF)"/>
            <person name="Walter F."/>
            <person name="Albersmeier A."/>
            <person name="Kalinowski J."/>
            <person name="Ruckert C."/>
        </authorList>
    </citation>
    <scope>NUCLEOTIDE SEQUENCE</scope>
    <source>
        <strain evidence="2">CGMCC 1.16134</strain>
    </source>
</reference>
<dbReference type="GO" id="GO:0016747">
    <property type="term" value="F:acyltransferase activity, transferring groups other than amino-acyl groups"/>
    <property type="evidence" value="ECO:0007669"/>
    <property type="project" value="InterPro"/>
</dbReference>
<feature type="domain" description="N-acetyltransferase" evidence="1">
    <location>
        <begin position="1"/>
        <end position="172"/>
    </location>
</feature>
<dbReference type="RefSeq" id="WP_189030051.1">
    <property type="nucleotide sequence ID" value="NZ_BMKR01000030.1"/>
</dbReference>
<reference evidence="2" key="2">
    <citation type="submission" date="2020-09" db="EMBL/GenBank/DDBJ databases">
        <authorList>
            <person name="Sun Q."/>
            <person name="Zhou Y."/>
        </authorList>
    </citation>
    <scope>NUCLEOTIDE SEQUENCE</scope>
    <source>
        <strain evidence="2">CGMCC 1.16134</strain>
    </source>
</reference>
<gene>
    <name evidence="2" type="ORF">GCM10010912_51940</name>
</gene>
<protein>
    <submittedName>
        <fullName evidence="2">N-acetyltransferase</fullName>
    </submittedName>
</protein>
<comment type="caution">
    <text evidence="2">The sequence shown here is derived from an EMBL/GenBank/DDBJ whole genome shotgun (WGS) entry which is preliminary data.</text>
</comment>
<accession>A0A917CY56</accession>
<evidence type="ECO:0000259" key="1">
    <source>
        <dbReference type="PROSITE" id="PS51186"/>
    </source>
</evidence>
<dbReference type="Gene3D" id="3.40.630.30">
    <property type="match status" value="1"/>
</dbReference>
<organism evidence="2 3">
    <name type="scientific">Paenibacillus albidus</name>
    <dbReference type="NCBI Taxonomy" id="2041023"/>
    <lineage>
        <taxon>Bacteria</taxon>
        <taxon>Bacillati</taxon>
        <taxon>Bacillota</taxon>
        <taxon>Bacilli</taxon>
        <taxon>Bacillales</taxon>
        <taxon>Paenibacillaceae</taxon>
        <taxon>Paenibacillus</taxon>
    </lineage>
</organism>
<proteinExistence type="predicted"/>
<evidence type="ECO:0000313" key="3">
    <source>
        <dbReference type="Proteomes" id="UP000637643"/>
    </source>
</evidence>
<dbReference type="AlphaFoldDB" id="A0A917CY56"/>